<feature type="region of interest" description="Disordered" evidence="1">
    <location>
        <begin position="62"/>
        <end position="102"/>
    </location>
</feature>
<sequence length="152" mass="15924">MSTDHLVIVAVQQALELCSMLYLPAAYDAACTIANYHRMPALAERMLLLKETVEERDAMAHNALQPSSNATDTSMSHRASSSSSSSAIPASHASTGGGGSGGISSNLMHLIKQDFGNGTTSSMMGKRASTMADSSSMARKKQATLNEQTKAA</sequence>
<feature type="compositionally biased region" description="Polar residues" evidence="1">
    <location>
        <begin position="131"/>
        <end position="152"/>
    </location>
</feature>
<protein>
    <submittedName>
        <fullName evidence="2">Uncharacterized protein</fullName>
    </submittedName>
</protein>
<gene>
    <name evidence="2" type="ORF">SYNPS1DRAFT_30166</name>
</gene>
<evidence type="ECO:0000313" key="3">
    <source>
        <dbReference type="Proteomes" id="UP000278143"/>
    </source>
</evidence>
<accession>A0A4P9YVN3</accession>
<organism evidence="2 3">
    <name type="scientific">Syncephalis pseudoplumigaleata</name>
    <dbReference type="NCBI Taxonomy" id="1712513"/>
    <lineage>
        <taxon>Eukaryota</taxon>
        <taxon>Fungi</taxon>
        <taxon>Fungi incertae sedis</taxon>
        <taxon>Zoopagomycota</taxon>
        <taxon>Zoopagomycotina</taxon>
        <taxon>Zoopagomycetes</taxon>
        <taxon>Zoopagales</taxon>
        <taxon>Piptocephalidaceae</taxon>
        <taxon>Syncephalis</taxon>
    </lineage>
</organism>
<keyword evidence="3" id="KW-1185">Reference proteome</keyword>
<feature type="compositionally biased region" description="Polar residues" evidence="1">
    <location>
        <begin position="64"/>
        <end position="73"/>
    </location>
</feature>
<name>A0A4P9YVN3_9FUNG</name>
<dbReference type="Proteomes" id="UP000278143">
    <property type="component" value="Unassembled WGS sequence"/>
</dbReference>
<proteinExistence type="predicted"/>
<dbReference type="AlphaFoldDB" id="A0A4P9YVN3"/>
<feature type="compositionally biased region" description="Low complexity" evidence="1">
    <location>
        <begin position="74"/>
        <end position="94"/>
    </location>
</feature>
<evidence type="ECO:0000313" key="2">
    <source>
        <dbReference type="EMBL" id="RKP24067.1"/>
    </source>
</evidence>
<dbReference type="OrthoDB" id="427368at2759"/>
<reference evidence="3" key="1">
    <citation type="journal article" date="2018" name="Nat. Microbiol.">
        <title>Leveraging single-cell genomics to expand the fungal tree of life.</title>
        <authorList>
            <person name="Ahrendt S.R."/>
            <person name="Quandt C.A."/>
            <person name="Ciobanu D."/>
            <person name="Clum A."/>
            <person name="Salamov A."/>
            <person name="Andreopoulos B."/>
            <person name="Cheng J.F."/>
            <person name="Woyke T."/>
            <person name="Pelin A."/>
            <person name="Henrissat B."/>
            <person name="Reynolds N.K."/>
            <person name="Benny G.L."/>
            <person name="Smith M.E."/>
            <person name="James T.Y."/>
            <person name="Grigoriev I.V."/>
        </authorList>
    </citation>
    <scope>NUCLEOTIDE SEQUENCE [LARGE SCALE GENOMIC DNA]</scope>
    <source>
        <strain evidence="3">Benny S71-1</strain>
    </source>
</reference>
<feature type="region of interest" description="Disordered" evidence="1">
    <location>
        <begin position="118"/>
        <end position="152"/>
    </location>
</feature>
<dbReference type="EMBL" id="KZ990469">
    <property type="protein sequence ID" value="RKP24067.1"/>
    <property type="molecule type" value="Genomic_DNA"/>
</dbReference>
<evidence type="ECO:0000256" key="1">
    <source>
        <dbReference type="SAM" id="MobiDB-lite"/>
    </source>
</evidence>